<evidence type="ECO:0000256" key="8">
    <source>
        <dbReference type="ARBA" id="ARBA00023277"/>
    </source>
</evidence>
<keyword evidence="2 9" id="KW-0479">Metal-binding</keyword>
<dbReference type="PANTHER" id="PTHR10584">
    <property type="entry name" value="SUGAR KINASE"/>
    <property type="match status" value="1"/>
</dbReference>
<comment type="cofactor">
    <cofactor evidence="9">
        <name>Mg(2+)</name>
        <dbReference type="ChEBI" id="CHEBI:18420"/>
    </cofactor>
    <text evidence="9">Requires a divalent cation, most likely magnesium in vivo, as an electrophilic catalyst to aid phosphoryl group transfer. It is the chelate of the metal and the nucleotide that is the actual substrate.</text>
</comment>
<comment type="function">
    <text evidence="9">Catalyzes the phosphorylation of ribose at O-5 in a reaction requiring ATP and magnesium. The resulting D-ribose-5-phosphate can then be used either for sythesis of nucleotides, histidine, and tryptophan, or as a component of the pentose phosphate pathway.</text>
</comment>
<comment type="similarity">
    <text evidence="9">Belongs to the carbohydrate kinase PfkB family. Ribokinase subfamily.</text>
</comment>
<feature type="active site" description="Proton acceptor" evidence="9">
    <location>
        <position position="257"/>
    </location>
</feature>
<evidence type="ECO:0000313" key="12">
    <source>
        <dbReference type="Proteomes" id="UP000559182"/>
    </source>
</evidence>
<dbReference type="AlphaFoldDB" id="A0A839N9F3"/>
<dbReference type="HAMAP" id="MF_01987">
    <property type="entry name" value="Ribokinase"/>
    <property type="match status" value="1"/>
</dbReference>
<dbReference type="UniPathway" id="UPA00916">
    <property type="reaction ID" value="UER00889"/>
</dbReference>
<protein>
    <recommendedName>
        <fullName evidence="9">Ribokinase</fullName>
        <shortName evidence="9">RK</shortName>
        <ecNumber evidence="9">2.7.1.15</ecNumber>
    </recommendedName>
</protein>
<dbReference type="SUPFAM" id="SSF53613">
    <property type="entry name" value="Ribokinase-like"/>
    <property type="match status" value="1"/>
</dbReference>
<feature type="binding site" evidence="9">
    <location>
        <begin position="49"/>
        <end position="53"/>
    </location>
    <ligand>
        <name>substrate</name>
    </ligand>
</feature>
<dbReference type="PANTHER" id="PTHR10584:SF166">
    <property type="entry name" value="RIBOKINASE"/>
    <property type="match status" value="1"/>
</dbReference>
<evidence type="ECO:0000256" key="1">
    <source>
        <dbReference type="ARBA" id="ARBA00022679"/>
    </source>
</evidence>
<feature type="binding site" evidence="9">
    <location>
        <begin position="256"/>
        <end position="257"/>
    </location>
    <ligand>
        <name>ATP</name>
        <dbReference type="ChEBI" id="CHEBI:30616"/>
    </ligand>
</feature>
<keyword evidence="6 9" id="KW-0460">Magnesium</keyword>
<dbReference type="GO" id="GO:0046872">
    <property type="term" value="F:metal ion binding"/>
    <property type="evidence" value="ECO:0007669"/>
    <property type="project" value="UniProtKB-KW"/>
</dbReference>
<dbReference type="GO" id="GO:0005524">
    <property type="term" value="F:ATP binding"/>
    <property type="evidence" value="ECO:0007669"/>
    <property type="project" value="UniProtKB-UniRule"/>
</dbReference>
<comment type="subcellular location">
    <subcellularLocation>
        <location evidence="9">Cytoplasm</location>
    </subcellularLocation>
</comment>
<keyword evidence="8 9" id="KW-0119">Carbohydrate metabolism</keyword>
<keyword evidence="3 9" id="KW-0547">Nucleotide-binding</keyword>
<dbReference type="InterPro" id="IPR002139">
    <property type="entry name" value="Ribo/fructo_kinase"/>
</dbReference>
<dbReference type="RefSeq" id="WP_183322855.1">
    <property type="nucleotide sequence ID" value="NZ_JACHVQ010000005.1"/>
</dbReference>
<dbReference type="EC" id="2.7.1.15" evidence="9"/>
<accession>A0A839N9F3</accession>
<dbReference type="Pfam" id="PF00294">
    <property type="entry name" value="PfkB"/>
    <property type="match status" value="1"/>
</dbReference>
<dbReference type="GO" id="GO:0019303">
    <property type="term" value="P:D-ribose catabolic process"/>
    <property type="evidence" value="ECO:0007669"/>
    <property type="project" value="UniProtKB-UniRule"/>
</dbReference>
<feature type="binding site" evidence="9">
    <location>
        <position position="253"/>
    </location>
    <ligand>
        <name>K(+)</name>
        <dbReference type="ChEBI" id="CHEBI:29103"/>
    </ligand>
</feature>
<evidence type="ECO:0000256" key="2">
    <source>
        <dbReference type="ARBA" id="ARBA00022723"/>
    </source>
</evidence>
<dbReference type="InterPro" id="IPR011611">
    <property type="entry name" value="PfkB_dom"/>
</dbReference>
<feature type="binding site" evidence="9">
    <location>
        <position position="290"/>
    </location>
    <ligand>
        <name>K(+)</name>
        <dbReference type="ChEBI" id="CHEBI:29103"/>
    </ligand>
</feature>
<dbReference type="GO" id="GO:0005829">
    <property type="term" value="C:cytosol"/>
    <property type="evidence" value="ECO:0007669"/>
    <property type="project" value="TreeGrafter"/>
</dbReference>
<dbReference type="InterPro" id="IPR011877">
    <property type="entry name" value="Ribokinase"/>
</dbReference>
<dbReference type="EMBL" id="JACHVQ010000005">
    <property type="protein sequence ID" value="MBB2894408.1"/>
    <property type="molecule type" value="Genomic_DNA"/>
</dbReference>
<comment type="catalytic activity">
    <reaction evidence="9">
        <text>D-ribose + ATP = D-ribose 5-phosphate + ADP + H(+)</text>
        <dbReference type="Rhea" id="RHEA:13697"/>
        <dbReference type="ChEBI" id="CHEBI:15378"/>
        <dbReference type="ChEBI" id="CHEBI:30616"/>
        <dbReference type="ChEBI" id="CHEBI:47013"/>
        <dbReference type="ChEBI" id="CHEBI:78346"/>
        <dbReference type="ChEBI" id="CHEBI:456216"/>
        <dbReference type="EC" id="2.7.1.15"/>
    </reaction>
</comment>
<keyword evidence="7 9" id="KW-0630">Potassium</keyword>
<evidence type="ECO:0000256" key="6">
    <source>
        <dbReference type="ARBA" id="ARBA00022842"/>
    </source>
</evidence>
<evidence type="ECO:0000256" key="4">
    <source>
        <dbReference type="ARBA" id="ARBA00022777"/>
    </source>
</evidence>
<organism evidence="11 12">
    <name type="scientific">Flexivirga oryzae</name>
    <dbReference type="NCBI Taxonomy" id="1794944"/>
    <lineage>
        <taxon>Bacteria</taxon>
        <taxon>Bacillati</taxon>
        <taxon>Actinomycetota</taxon>
        <taxon>Actinomycetes</taxon>
        <taxon>Micrococcales</taxon>
        <taxon>Dermacoccaceae</taxon>
        <taxon>Flexivirga</taxon>
    </lineage>
</organism>
<reference evidence="11 12" key="1">
    <citation type="submission" date="2020-08" db="EMBL/GenBank/DDBJ databases">
        <title>Sequencing the genomes of 1000 actinobacteria strains.</title>
        <authorList>
            <person name="Klenk H.-P."/>
        </authorList>
    </citation>
    <scope>NUCLEOTIDE SEQUENCE [LARGE SCALE GENOMIC DNA]</scope>
    <source>
        <strain evidence="11 12">DSM 105369</strain>
    </source>
</reference>
<dbReference type="Gene3D" id="3.40.1190.20">
    <property type="match status" value="1"/>
</dbReference>
<dbReference type="PRINTS" id="PR00990">
    <property type="entry name" value="RIBOKINASE"/>
</dbReference>
<name>A0A839N9F3_9MICO</name>
<dbReference type="CDD" id="cd01174">
    <property type="entry name" value="ribokinase"/>
    <property type="match status" value="1"/>
</dbReference>
<comment type="subunit">
    <text evidence="9">Homodimer.</text>
</comment>
<comment type="pathway">
    <text evidence="9">Carbohydrate metabolism; D-ribose degradation; D-ribose 5-phosphate from beta-D-ribopyranose: step 2/2.</text>
</comment>
<evidence type="ECO:0000256" key="9">
    <source>
        <dbReference type="HAMAP-Rule" id="MF_01987"/>
    </source>
</evidence>
<dbReference type="GO" id="GO:0004747">
    <property type="term" value="F:ribokinase activity"/>
    <property type="evidence" value="ECO:0007669"/>
    <property type="project" value="UniProtKB-UniRule"/>
</dbReference>
<sequence>MNLAEQPAQRPRGLVVVGSINIDRSLTVDRFPGPGETLSARSLSSSIGGKGANQAVAAACSGADVAMIGMVGADDEGEAARHALTEAGVDTSWVCSTDDAPTGTAWITVATGENMILVVPGANHAWPQGFSKPPPAAVVLCQLEIPLAVVHAAAAAAEGLFVLNAAPSQPLDDDLLRRCDVLIVNEHELAEVCGARRLDAEDVDSLSSAARLLISHGVGTVVTTLGSRGALLCTADETSRIGTPPASAVVDTTGAGDAFCGVFAARLAAGDSSADALRYAVTAGSVSVSHATAQGGYDEFARLSALVGQTPCATTISVE</sequence>
<keyword evidence="5 9" id="KW-0067">ATP-binding</keyword>
<feature type="binding site" evidence="9">
    <location>
        <position position="251"/>
    </location>
    <ligand>
        <name>K(+)</name>
        <dbReference type="ChEBI" id="CHEBI:29103"/>
    </ligand>
</feature>
<dbReference type="Proteomes" id="UP000559182">
    <property type="component" value="Unassembled WGS sequence"/>
</dbReference>
<feature type="binding site" evidence="9">
    <location>
        <position position="144"/>
    </location>
    <ligand>
        <name>substrate</name>
    </ligand>
</feature>
<feature type="binding site" evidence="9">
    <location>
        <position position="257"/>
    </location>
    <ligand>
        <name>substrate</name>
    </ligand>
</feature>
<gene>
    <name evidence="9" type="primary">rbsK</name>
    <name evidence="11" type="ORF">FHU39_004450</name>
</gene>
<feature type="domain" description="Carbohydrate kinase PfkB" evidence="10">
    <location>
        <begin position="14"/>
        <end position="295"/>
    </location>
</feature>
<keyword evidence="1 9" id="KW-0808">Transferase</keyword>
<feature type="binding site" evidence="9">
    <location>
        <begin position="224"/>
        <end position="229"/>
    </location>
    <ligand>
        <name>ATP</name>
        <dbReference type="ChEBI" id="CHEBI:30616"/>
    </ligand>
</feature>
<feature type="binding site" evidence="9">
    <location>
        <position position="185"/>
    </location>
    <ligand>
        <name>ATP</name>
        <dbReference type="ChEBI" id="CHEBI:30616"/>
    </ligand>
</feature>
<evidence type="ECO:0000313" key="11">
    <source>
        <dbReference type="EMBL" id="MBB2894408.1"/>
    </source>
</evidence>
<keyword evidence="4 9" id="KW-0418">Kinase</keyword>
<feature type="binding site" evidence="9">
    <location>
        <begin position="21"/>
        <end position="23"/>
    </location>
    <ligand>
        <name>substrate</name>
    </ligand>
</feature>
<keyword evidence="9" id="KW-0963">Cytoplasm</keyword>
<evidence type="ECO:0000256" key="5">
    <source>
        <dbReference type="ARBA" id="ARBA00022840"/>
    </source>
</evidence>
<comment type="activity regulation">
    <text evidence="9">Activated by a monovalent cation that binds near, but not in, the active site. The most likely occupant of the site in vivo is potassium. Ion binding induces a conformational change that may alter substrate affinity.</text>
</comment>
<keyword evidence="12" id="KW-1185">Reference proteome</keyword>
<evidence type="ECO:0000259" key="10">
    <source>
        <dbReference type="Pfam" id="PF00294"/>
    </source>
</evidence>
<evidence type="ECO:0000256" key="3">
    <source>
        <dbReference type="ARBA" id="ARBA00022741"/>
    </source>
</evidence>
<evidence type="ECO:0000256" key="7">
    <source>
        <dbReference type="ARBA" id="ARBA00022958"/>
    </source>
</evidence>
<comment type="caution">
    <text evidence="9">Lacks conserved residue(s) required for the propagation of feature annotation.</text>
</comment>
<dbReference type="InterPro" id="IPR029056">
    <property type="entry name" value="Ribokinase-like"/>
</dbReference>
<comment type="caution">
    <text evidence="11">The sequence shown here is derived from an EMBL/GenBank/DDBJ whole genome shotgun (WGS) entry which is preliminary data.</text>
</comment>
<proteinExistence type="inferred from homology"/>
<feature type="binding site" evidence="9">
    <location>
        <position position="287"/>
    </location>
    <ligand>
        <name>K(+)</name>
        <dbReference type="ChEBI" id="CHEBI:29103"/>
    </ligand>
</feature>